<accession>A0A3B8WML7</accession>
<evidence type="ECO:0000313" key="7">
    <source>
        <dbReference type="Proteomes" id="UP000261325"/>
    </source>
</evidence>
<dbReference type="Pfam" id="PF00501">
    <property type="entry name" value="AMP-binding"/>
    <property type="match status" value="1"/>
</dbReference>
<evidence type="ECO:0000313" key="6">
    <source>
        <dbReference type="EMBL" id="HAC30343.1"/>
    </source>
</evidence>
<dbReference type="InterPro" id="IPR020845">
    <property type="entry name" value="AMP-binding_CS"/>
</dbReference>
<protein>
    <submittedName>
        <fullName evidence="6">Acyl-CoA synthetase</fullName>
    </submittedName>
</protein>
<dbReference type="InterPro" id="IPR042099">
    <property type="entry name" value="ANL_N_sf"/>
</dbReference>
<dbReference type="Gene3D" id="3.40.50.12780">
    <property type="entry name" value="N-terminal domain of ligase-like"/>
    <property type="match status" value="1"/>
</dbReference>
<dbReference type="PANTHER" id="PTHR43859">
    <property type="entry name" value="ACYL-ACTIVATING ENZYME"/>
    <property type="match status" value="1"/>
</dbReference>
<name>A0A3B8WML7_MARNT</name>
<proteinExistence type="inferred from homology"/>
<keyword evidence="2" id="KW-0436">Ligase</keyword>
<evidence type="ECO:0000259" key="5">
    <source>
        <dbReference type="Pfam" id="PF00501"/>
    </source>
</evidence>
<evidence type="ECO:0000256" key="2">
    <source>
        <dbReference type="ARBA" id="ARBA00022598"/>
    </source>
</evidence>
<feature type="domain" description="AMP-dependent synthetase/ligase" evidence="5">
    <location>
        <begin position="26"/>
        <end position="238"/>
    </location>
</feature>
<dbReference type="GO" id="GO:0006631">
    <property type="term" value="P:fatty acid metabolic process"/>
    <property type="evidence" value="ECO:0007669"/>
    <property type="project" value="UniProtKB-KW"/>
</dbReference>
<keyword evidence="3" id="KW-0276">Fatty acid metabolism</keyword>
<evidence type="ECO:0000256" key="4">
    <source>
        <dbReference type="ARBA" id="ARBA00023098"/>
    </source>
</evidence>
<dbReference type="InterPro" id="IPR000873">
    <property type="entry name" value="AMP-dep_synth/lig_dom"/>
</dbReference>
<dbReference type="PROSITE" id="PS00455">
    <property type="entry name" value="AMP_BINDING"/>
    <property type="match status" value="1"/>
</dbReference>
<comment type="caution">
    <text evidence="6">The sequence shown here is derived from an EMBL/GenBank/DDBJ whole genome shotgun (WGS) entry which is preliminary data.</text>
</comment>
<organism evidence="6 7">
    <name type="scientific">Marinobacter nauticus</name>
    <name type="common">Marinobacter hydrocarbonoclasticus</name>
    <name type="synonym">Marinobacter aquaeolei</name>
    <dbReference type="NCBI Taxonomy" id="2743"/>
    <lineage>
        <taxon>Bacteria</taxon>
        <taxon>Pseudomonadati</taxon>
        <taxon>Pseudomonadota</taxon>
        <taxon>Gammaproteobacteria</taxon>
        <taxon>Pseudomonadales</taxon>
        <taxon>Marinobacteraceae</taxon>
        <taxon>Marinobacter</taxon>
    </lineage>
</organism>
<dbReference type="PANTHER" id="PTHR43859:SF4">
    <property type="entry name" value="BUTANOATE--COA LIGASE AAE1-RELATED"/>
    <property type="match status" value="1"/>
</dbReference>
<reference evidence="6 7" key="1">
    <citation type="journal article" date="2018" name="Nat. Biotechnol.">
        <title>A standardized bacterial taxonomy based on genome phylogeny substantially revises the tree of life.</title>
        <authorList>
            <person name="Parks D.H."/>
            <person name="Chuvochina M."/>
            <person name="Waite D.W."/>
            <person name="Rinke C."/>
            <person name="Skarshewski A."/>
            <person name="Chaumeil P.A."/>
            <person name="Hugenholtz P."/>
        </authorList>
    </citation>
    <scope>NUCLEOTIDE SEQUENCE [LARGE SCALE GENOMIC DNA]</scope>
    <source>
        <strain evidence="6">UBA9049</strain>
    </source>
</reference>
<evidence type="ECO:0000256" key="1">
    <source>
        <dbReference type="ARBA" id="ARBA00006432"/>
    </source>
</evidence>
<dbReference type="GO" id="GO:0016874">
    <property type="term" value="F:ligase activity"/>
    <property type="evidence" value="ECO:0007669"/>
    <property type="project" value="UniProtKB-KW"/>
</dbReference>
<feature type="non-terminal residue" evidence="6">
    <location>
        <position position="238"/>
    </location>
</feature>
<dbReference type="SUPFAM" id="SSF56801">
    <property type="entry name" value="Acetyl-CoA synthetase-like"/>
    <property type="match status" value="1"/>
</dbReference>
<comment type="similarity">
    <text evidence="1">Belongs to the ATP-dependent AMP-binding enzyme family.</text>
</comment>
<evidence type="ECO:0000256" key="3">
    <source>
        <dbReference type="ARBA" id="ARBA00022832"/>
    </source>
</evidence>
<sequence length="238" mass="26709">MTSIFDQGLEPRDANYAVQSPIDFIERTASVYPDYPAIIHGAIRRTWAETYDRCLRLASALKGRGIGRGDTVAVMLPNIPAMVECHFGIPMIGAVLNTLNVRLDAEAIAFMLEHGEAKVVIADREFGQVIKDAVRHLEHKPLVIDVDDPEYGEGVQVSDLDYEAFLQEGDPQFQWSFPENEWDAISLNYTSGTTGNPKGVVYHHRGAYINALGNQTVWSMDMHPVYLWTLPMFHCNGW</sequence>
<keyword evidence="4" id="KW-0443">Lipid metabolism</keyword>
<dbReference type="Proteomes" id="UP000261325">
    <property type="component" value="Unassembled WGS sequence"/>
</dbReference>
<dbReference type="EMBL" id="DLYI01000292">
    <property type="protein sequence ID" value="HAC30343.1"/>
    <property type="molecule type" value="Genomic_DNA"/>
</dbReference>
<gene>
    <name evidence="6" type="ORF">DCF82_21420</name>
</gene>
<dbReference type="AlphaFoldDB" id="A0A3B8WML7"/>